<evidence type="ECO:0000313" key="3">
    <source>
        <dbReference type="Proteomes" id="UP000198406"/>
    </source>
</evidence>
<accession>A0A1Z5K6Q4</accession>
<dbReference type="OrthoDB" id="47383at2759"/>
<dbReference type="InParanoid" id="A0A1Z5K6Q4"/>
<comment type="caution">
    <text evidence="2">The sequence shown here is derived from an EMBL/GenBank/DDBJ whole genome shotgun (WGS) entry which is preliminary data.</text>
</comment>
<gene>
    <name evidence="2" type="ORF">FisN_40Hh009</name>
</gene>
<dbReference type="Proteomes" id="UP000198406">
    <property type="component" value="Unassembled WGS sequence"/>
</dbReference>
<proteinExistence type="predicted"/>
<evidence type="ECO:0000313" key="2">
    <source>
        <dbReference type="EMBL" id="GAX21940.1"/>
    </source>
</evidence>
<dbReference type="EMBL" id="BDSP01000174">
    <property type="protein sequence ID" value="GAX21940.1"/>
    <property type="molecule type" value="Genomic_DNA"/>
</dbReference>
<protein>
    <submittedName>
        <fullName evidence="2">Uncharacterized protein</fullName>
    </submittedName>
</protein>
<name>A0A1Z5K6Q4_FISSO</name>
<organism evidence="2 3">
    <name type="scientific">Fistulifera solaris</name>
    <name type="common">Oleaginous diatom</name>
    <dbReference type="NCBI Taxonomy" id="1519565"/>
    <lineage>
        <taxon>Eukaryota</taxon>
        <taxon>Sar</taxon>
        <taxon>Stramenopiles</taxon>
        <taxon>Ochrophyta</taxon>
        <taxon>Bacillariophyta</taxon>
        <taxon>Bacillariophyceae</taxon>
        <taxon>Bacillariophycidae</taxon>
        <taxon>Naviculales</taxon>
        <taxon>Naviculaceae</taxon>
        <taxon>Fistulifera</taxon>
    </lineage>
</organism>
<feature type="compositionally biased region" description="Low complexity" evidence="1">
    <location>
        <begin position="27"/>
        <end position="40"/>
    </location>
</feature>
<sequence>MPINNNPVRSISHRPSMASVFSDDSESSTITASSSTTNKSLWGKLSPRKPVRKASTRKLIRSVSFEEDPVSDVRKVALHEQKTDIWYSKAEMKLIKKRNQLIVYLKESGDFEESDDHTFLGLDSMLDGDKIQTKRETIYGAVLREQQKLSSRRRTVNQERIAKVYQEQMERLA</sequence>
<dbReference type="AlphaFoldDB" id="A0A1Z5K6Q4"/>
<evidence type="ECO:0000256" key="1">
    <source>
        <dbReference type="SAM" id="MobiDB-lite"/>
    </source>
</evidence>
<keyword evidence="3" id="KW-1185">Reference proteome</keyword>
<feature type="region of interest" description="Disordered" evidence="1">
    <location>
        <begin position="1"/>
        <end position="48"/>
    </location>
</feature>
<reference evidence="2 3" key="1">
    <citation type="journal article" date="2015" name="Plant Cell">
        <title>Oil accumulation by the oleaginous diatom Fistulifera solaris as revealed by the genome and transcriptome.</title>
        <authorList>
            <person name="Tanaka T."/>
            <person name="Maeda Y."/>
            <person name="Veluchamy A."/>
            <person name="Tanaka M."/>
            <person name="Abida H."/>
            <person name="Marechal E."/>
            <person name="Bowler C."/>
            <person name="Muto M."/>
            <person name="Sunaga Y."/>
            <person name="Tanaka M."/>
            <person name="Yoshino T."/>
            <person name="Taniguchi T."/>
            <person name="Fukuda Y."/>
            <person name="Nemoto M."/>
            <person name="Matsumoto M."/>
            <person name="Wong P.S."/>
            <person name="Aburatani S."/>
            <person name="Fujibuchi W."/>
        </authorList>
    </citation>
    <scope>NUCLEOTIDE SEQUENCE [LARGE SCALE GENOMIC DNA]</scope>
    <source>
        <strain evidence="2 3">JPCC DA0580</strain>
    </source>
</reference>